<feature type="signal peptide" evidence="3">
    <location>
        <begin position="1"/>
        <end position="21"/>
    </location>
</feature>
<dbReference type="InterPro" id="IPR015391">
    <property type="entry name" value="SurA_N"/>
</dbReference>
<feature type="domain" description="PpiC" evidence="4">
    <location>
        <begin position="168"/>
        <end position="268"/>
    </location>
</feature>
<dbReference type="GO" id="GO:0003755">
    <property type="term" value="F:peptidyl-prolyl cis-trans isomerase activity"/>
    <property type="evidence" value="ECO:0007669"/>
    <property type="project" value="UniProtKB-KW"/>
</dbReference>
<dbReference type="Gene3D" id="3.10.50.40">
    <property type="match status" value="2"/>
</dbReference>
<dbReference type="InterPro" id="IPR027304">
    <property type="entry name" value="Trigger_fact/SurA_dom_sf"/>
</dbReference>
<feature type="domain" description="PpiC" evidence="4">
    <location>
        <begin position="271"/>
        <end position="377"/>
    </location>
</feature>
<keyword evidence="2" id="KW-0697">Rotamase</keyword>
<protein>
    <submittedName>
        <fullName evidence="5">Parvulin peptidyl-prolyl isomerase</fullName>
    </submittedName>
</protein>
<dbReference type="InterPro" id="IPR050245">
    <property type="entry name" value="PrsA_foldase"/>
</dbReference>
<dbReference type="PANTHER" id="PTHR47245:SF2">
    <property type="entry name" value="PEPTIDYL-PROLYL CIS-TRANS ISOMERASE HP_0175-RELATED"/>
    <property type="match status" value="1"/>
</dbReference>
<gene>
    <name evidence="5" type="ORF">ENS31_01385</name>
</gene>
<dbReference type="InterPro" id="IPR023058">
    <property type="entry name" value="PPIase_PpiC_CS"/>
</dbReference>
<dbReference type="AlphaFoldDB" id="A0A7V2ZHM0"/>
<keyword evidence="2 5" id="KW-0413">Isomerase</keyword>
<dbReference type="EMBL" id="DSUJ01000002">
    <property type="protein sequence ID" value="HFI90163.1"/>
    <property type="molecule type" value="Genomic_DNA"/>
</dbReference>
<dbReference type="PROSITE" id="PS50198">
    <property type="entry name" value="PPIC_PPIASE_2"/>
    <property type="match status" value="2"/>
</dbReference>
<evidence type="ECO:0000256" key="3">
    <source>
        <dbReference type="SAM" id="SignalP"/>
    </source>
</evidence>
<dbReference type="Pfam" id="PF09312">
    <property type="entry name" value="SurA_N"/>
    <property type="match status" value="1"/>
</dbReference>
<dbReference type="SUPFAM" id="SSF54534">
    <property type="entry name" value="FKBP-like"/>
    <property type="match status" value="2"/>
</dbReference>
<evidence type="ECO:0000256" key="2">
    <source>
        <dbReference type="PROSITE-ProRule" id="PRU00278"/>
    </source>
</evidence>
<comment type="caution">
    <text evidence="5">The sequence shown here is derived from an EMBL/GenBank/DDBJ whole genome shotgun (WGS) entry which is preliminary data.</text>
</comment>
<dbReference type="InterPro" id="IPR000297">
    <property type="entry name" value="PPIase_PpiC"/>
</dbReference>
<dbReference type="Gene3D" id="1.10.4030.10">
    <property type="entry name" value="Porin chaperone SurA, peptide-binding domain"/>
    <property type="match status" value="1"/>
</dbReference>
<sequence length="423" mass="48683">MKYKILALSIFIISISFAQKALDKVVAVVDNEIILQSEVDFQAIMFAAQRQIDPNTPGLKDQILNSLIEEKLLYAQAELDSIIVTEDEINQRIDYQIKVLTQQLGSVANIEKQYGMSIDRIKRELRDDVKKNVMVQRLQEKNFGNISVTYPEVEEFYNTYKDSLGMIPEKVTIYHIFQNPKASERIKKKFKEKAQALLDSIKAGADFAELAKKYSEDPGSAAAGGDLGFVKKGVFYPEFESVAFRLKEGELSDVVETPVGFHIIQLLERRGESIHTRHILIKIKADENADLQTIEFLTAVRDSIMKGFGTFEDFAKKYSEDKETAVFGGELGTFYRNQLDKPLLDAIGKLKQGEISFPRRLEYAPGTYGYHIVYLKTRIPEHKVSLTEDFDELKRLATEYKKQREYQKWINELKQKIYWEVRI</sequence>
<evidence type="ECO:0000259" key="4">
    <source>
        <dbReference type="PROSITE" id="PS50198"/>
    </source>
</evidence>
<dbReference type="PANTHER" id="PTHR47245">
    <property type="entry name" value="PEPTIDYLPROLYL ISOMERASE"/>
    <property type="match status" value="1"/>
</dbReference>
<feature type="chain" id="PRO_5030740689" evidence="3">
    <location>
        <begin position="22"/>
        <end position="423"/>
    </location>
</feature>
<dbReference type="SUPFAM" id="SSF109998">
    <property type="entry name" value="Triger factor/SurA peptide-binding domain-like"/>
    <property type="match status" value="1"/>
</dbReference>
<dbReference type="PROSITE" id="PS01096">
    <property type="entry name" value="PPIC_PPIASE_1"/>
    <property type="match status" value="1"/>
</dbReference>
<dbReference type="InterPro" id="IPR046357">
    <property type="entry name" value="PPIase_dom_sf"/>
</dbReference>
<evidence type="ECO:0000313" key="5">
    <source>
        <dbReference type="EMBL" id="HFI90163.1"/>
    </source>
</evidence>
<keyword evidence="1" id="KW-0574">Periplasm</keyword>
<accession>A0A7V2ZHM0</accession>
<keyword evidence="3" id="KW-0732">Signal</keyword>
<organism evidence="5">
    <name type="scientific">Ignavibacterium album</name>
    <dbReference type="NCBI Taxonomy" id="591197"/>
    <lineage>
        <taxon>Bacteria</taxon>
        <taxon>Pseudomonadati</taxon>
        <taxon>Ignavibacteriota</taxon>
        <taxon>Ignavibacteria</taxon>
        <taxon>Ignavibacteriales</taxon>
        <taxon>Ignavibacteriaceae</taxon>
        <taxon>Ignavibacterium</taxon>
    </lineage>
</organism>
<name>A0A7V2ZHM0_9BACT</name>
<dbReference type="Pfam" id="PF00639">
    <property type="entry name" value="Rotamase"/>
    <property type="match status" value="2"/>
</dbReference>
<reference evidence="5" key="1">
    <citation type="journal article" date="2020" name="mSystems">
        <title>Genome- and Community-Level Interaction Insights into Carbon Utilization and Element Cycling Functions of Hydrothermarchaeota in Hydrothermal Sediment.</title>
        <authorList>
            <person name="Zhou Z."/>
            <person name="Liu Y."/>
            <person name="Xu W."/>
            <person name="Pan J."/>
            <person name="Luo Z.H."/>
            <person name="Li M."/>
        </authorList>
    </citation>
    <scope>NUCLEOTIDE SEQUENCE [LARGE SCALE GENOMIC DNA]</scope>
    <source>
        <strain evidence="5">SpSt-479</strain>
    </source>
</reference>
<evidence type="ECO:0000256" key="1">
    <source>
        <dbReference type="ARBA" id="ARBA00022764"/>
    </source>
</evidence>
<proteinExistence type="predicted"/>